<keyword evidence="2" id="KW-1185">Reference proteome</keyword>
<protein>
    <recommendedName>
        <fullName evidence="3">Small CPxCG-related zinc finger protein</fullName>
    </recommendedName>
</protein>
<dbReference type="EMBL" id="BMMP01000008">
    <property type="protein sequence ID" value="GGO49990.1"/>
    <property type="molecule type" value="Genomic_DNA"/>
</dbReference>
<evidence type="ECO:0000313" key="1">
    <source>
        <dbReference type="EMBL" id="GGO49990.1"/>
    </source>
</evidence>
<dbReference type="RefSeq" id="WP_189037500.1">
    <property type="nucleotide sequence ID" value="NZ_BMMP01000008.1"/>
</dbReference>
<accession>A0ABQ2MDX3</accession>
<reference evidence="2" key="1">
    <citation type="journal article" date="2019" name="Int. J. Syst. Evol. Microbiol.">
        <title>The Global Catalogue of Microorganisms (GCM) 10K type strain sequencing project: providing services to taxonomists for standard genome sequencing and annotation.</title>
        <authorList>
            <consortium name="The Broad Institute Genomics Platform"/>
            <consortium name="The Broad Institute Genome Sequencing Center for Infectious Disease"/>
            <person name="Wu L."/>
            <person name="Ma J."/>
        </authorList>
    </citation>
    <scope>NUCLEOTIDE SEQUENCE [LARGE SCALE GENOMIC DNA]</scope>
    <source>
        <strain evidence="2">CGMCC 4.7178</strain>
    </source>
</reference>
<name>A0ABQ2MDX3_9ACTN</name>
<organism evidence="1 2">
    <name type="scientific">Streptomyces daqingensis</name>
    <dbReference type="NCBI Taxonomy" id="1472640"/>
    <lineage>
        <taxon>Bacteria</taxon>
        <taxon>Bacillati</taxon>
        <taxon>Actinomycetota</taxon>
        <taxon>Actinomycetes</taxon>
        <taxon>Kitasatosporales</taxon>
        <taxon>Streptomycetaceae</taxon>
        <taxon>Streptomyces</taxon>
    </lineage>
</organism>
<comment type="caution">
    <text evidence="1">The sequence shown here is derived from an EMBL/GenBank/DDBJ whole genome shotgun (WGS) entry which is preliminary data.</text>
</comment>
<proteinExistence type="predicted"/>
<sequence length="62" mass="6828">MDETNSESTAGGTACAACGKVAHAIPLTWVSSRENGETRYFCDTCARESIRAIEQRLDSSWW</sequence>
<evidence type="ECO:0000313" key="2">
    <source>
        <dbReference type="Proteomes" id="UP000631535"/>
    </source>
</evidence>
<dbReference type="Proteomes" id="UP000631535">
    <property type="component" value="Unassembled WGS sequence"/>
</dbReference>
<evidence type="ECO:0008006" key="3">
    <source>
        <dbReference type="Google" id="ProtNLM"/>
    </source>
</evidence>
<gene>
    <name evidence="1" type="ORF">GCM10012287_28640</name>
</gene>